<dbReference type="EMBL" id="CAJGYM010000056">
    <property type="protein sequence ID" value="CAD6195484.1"/>
    <property type="molecule type" value="Genomic_DNA"/>
</dbReference>
<evidence type="ECO:0000313" key="4">
    <source>
        <dbReference type="Proteomes" id="UP000835052"/>
    </source>
</evidence>
<feature type="transmembrane region" description="Helical" evidence="1">
    <location>
        <begin position="43"/>
        <end position="63"/>
    </location>
</feature>
<keyword evidence="1" id="KW-0812">Transmembrane</keyword>
<dbReference type="AlphaFoldDB" id="A0A8S1HIA7"/>
<keyword evidence="2" id="KW-0732">Signal</keyword>
<comment type="caution">
    <text evidence="3">The sequence shown here is derived from an EMBL/GenBank/DDBJ whole genome shotgun (WGS) entry which is preliminary data.</text>
</comment>
<proteinExistence type="predicted"/>
<evidence type="ECO:0000313" key="3">
    <source>
        <dbReference type="EMBL" id="CAD6195484.1"/>
    </source>
</evidence>
<accession>A0A8S1HIA7</accession>
<gene>
    <name evidence="3" type="ORF">CAUJ_LOCUS11403</name>
</gene>
<keyword evidence="1" id="KW-1133">Transmembrane helix</keyword>
<evidence type="ECO:0000256" key="2">
    <source>
        <dbReference type="SAM" id="SignalP"/>
    </source>
</evidence>
<dbReference type="Proteomes" id="UP000835052">
    <property type="component" value="Unassembled WGS sequence"/>
</dbReference>
<reference evidence="3" key="1">
    <citation type="submission" date="2020-10" db="EMBL/GenBank/DDBJ databases">
        <authorList>
            <person name="Kikuchi T."/>
        </authorList>
    </citation>
    <scope>NUCLEOTIDE SEQUENCE</scope>
    <source>
        <strain evidence="3">NKZ352</strain>
    </source>
</reference>
<feature type="chain" id="PRO_5035756892" evidence="2">
    <location>
        <begin position="20"/>
        <end position="67"/>
    </location>
</feature>
<protein>
    <submittedName>
        <fullName evidence="3">Uncharacterized protein</fullName>
    </submittedName>
</protein>
<evidence type="ECO:0000256" key="1">
    <source>
        <dbReference type="SAM" id="Phobius"/>
    </source>
</evidence>
<keyword evidence="1" id="KW-0472">Membrane</keyword>
<sequence>MKLFWLVVLTICLADFSLQIRSVLETKEGVVHSARQDRNLKSASSTLIVGVGYLLLPFVNIFLTPFS</sequence>
<organism evidence="3 4">
    <name type="scientific">Caenorhabditis auriculariae</name>
    <dbReference type="NCBI Taxonomy" id="2777116"/>
    <lineage>
        <taxon>Eukaryota</taxon>
        <taxon>Metazoa</taxon>
        <taxon>Ecdysozoa</taxon>
        <taxon>Nematoda</taxon>
        <taxon>Chromadorea</taxon>
        <taxon>Rhabditida</taxon>
        <taxon>Rhabditina</taxon>
        <taxon>Rhabditomorpha</taxon>
        <taxon>Rhabditoidea</taxon>
        <taxon>Rhabditidae</taxon>
        <taxon>Peloderinae</taxon>
        <taxon>Caenorhabditis</taxon>
    </lineage>
</organism>
<keyword evidence="4" id="KW-1185">Reference proteome</keyword>
<name>A0A8S1HIA7_9PELO</name>
<feature type="signal peptide" evidence="2">
    <location>
        <begin position="1"/>
        <end position="19"/>
    </location>
</feature>